<dbReference type="RefSeq" id="WP_274373639.1">
    <property type="nucleotide sequence ID" value="NZ_CP072943.1"/>
</dbReference>
<dbReference type="InterPro" id="IPR056798">
    <property type="entry name" value="ADH_Fe_C"/>
</dbReference>
<dbReference type="FunFam" id="3.40.50.1970:FF:000003">
    <property type="entry name" value="Alcohol dehydrogenase, iron-containing"/>
    <property type="match status" value="1"/>
</dbReference>
<dbReference type="GO" id="GO:1990002">
    <property type="term" value="F:methylglyoxal reductase (NADPH) (acetol producing) activity"/>
    <property type="evidence" value="ECO:0007669"/>
    <property type="project" value="TreeGrafter"/>
</dbReference>
<dbReference type="PROSITE" id="PS00060">
    <property type="entry name" value="ADH_IRON_2"/>
    <property type="match status" value="1"/>
</dbReference>
<keyword evidence="1" id="KW-0560">Oxidoreductase</keyword>
<evidence type="ECO:0000259" key="3">
    <source>
        <dbReference type="Pfam" id="PF25137"/>
    </source>
</evidence>
<keyword evidence="5" id="KW-1185">Reference proteome</keyword>
<sequence length="387" mass="42343">MRDFTFQNGTKILFGRAAEERVGAETAPLAATVLLHYGGGSVKRSGLYDRIAASLADAAVDVVELGGVQPNPRLSLVERGIELGRRERIGLVLAVGGGSVIDSAKAIALGIPASCGVWDFFEGISKPERALPVGVVLTLPAAGSETSPVSVITNEEGLYKRGFRNGLLRPRFALLNPELTFSLPADQTRFGAVDMLAHVMERYFTNEADVELTDRLCEATMKTIIANLPRALARPDDYAARAELMWASTIAHNDLLDTGREGDWASHRIEHELSALYDVAHGAGLAVVFPAWMDHVVGHDLRRFAQFAHRVWDVEPDFFDMERTAREGIARFRAFLRSCGLATTLKELSIGDDRFDEMARKAVEKGPVGTFVPLGEEDVRAVLERCR</sequence>
<dbReference type="GO" id="GO:1990362">
    <property type="term" value="F:butanol dehydrogenase (NAD+) activity"/>
    <property type="evidence" value="ECO:0007669"/>
    <property type="project" value="InterPro"/>
</dbReference>
<evidence type="ECO:0000313" key="4">
    <source>
        <dbReference type="EMBL" id="QTX32406.1"/>
    </source>
</evidence>
<dbReference type="PANTHER" id="PTHR43633">
    <property type="entry name" value="ALCOHOL DEHYDROGENASE YQHD"/>
    <property type="match status" value="1"/>
</dbReference>
<dbReference type="CDD" id="cd08187">
    <property type="entry name" value="BDH"/>
    <property type="match status" value="1"/>
</dbReference>
<gene>
    <name evidence="4" type="ORF">KAR29_00170</name>
</gene>
<reference evidence="5" key="1">
    <citation type="submission" date="2021-04" db="EMBL/GenBank/DDBJ databases">
        <title>A novel Synergistetes isolate from a pyrite-forming mixed culture.</title>
        <authorList>
            <person name="Bunk B."/>
            <person name="Sproer C."/>
            <person name="Spring S."/>
            <person name="Pester M."/>
        </authorList>
    </citation>
    <scope>NUCLEOTIDE SEQUENCE [LARGE SCALE GENOMIC DNA]</scope>
    <source>
        <strain evidence="5">J.5.4.2-T.3.5.2</strain>
    </source>
</reference>
<feature type="domain" description="Alcohol dehydrogenase iron-type/glycerol dehydrogenase GldA" evidence="2">
    <location>
        <begin position="10"/>
        <end position="177"/>
    </location>
</feature>
<dbReference type="Proteomes" id="UP000671879">
    <property type="component" value="Chromosome"/>
</dbReference>
<evidence type="ECO:0000313" key="5">
    <source>
        <dbReference type="Proteomes" id="UP000671879"/>
    </source>
</evidence>
<proteinExistence type="predicted"/>
<dbReference type="EMBL" id="CP072943">
    <property type="protein sequence ID" value="QTX32406.1"/>
    <property type="molecule type" value="Genomic_DNA"/>
</dbReference>
<accession>A0A9Q7AQY9</accession>
<dbReference type="KEGG" id="aram:KAR29_00170"/>
<protein>
    <submittedName>
        <fullName evidence="4">Iron-containing alcohol dehydrogenase</fullName>
    </submittedName>
</protein>
<dbReference type="AlphaFoldDB" id="A0A9Q7AQY9"/>
<dbReference type="SUPFAM" id="SSF56796">
    <property type="entry name" value="Dehydroquinate synthase-like"/>
    <property type="match status" value="1"/>
</dbReference>
<dbReference type="InterPro" id="IPR018211">
    <property type="entry name" value="ADH_Fe_CS"/>
</dbReference>
<evidence type="ECO:0000259" key="2">
    <source>
        <dbReference type="Pfam" id="PF00465"/>
    </source>
</evidence>
<evidence type="ECO:0000256" key="1">
    <source>
        <dbReference type="ARBA" id="ARBA00023002"/>
    </source>
</evidence>
<dbReference type="Gene3D" id="1.20.1090.10">
    <property type="entry name" value="Dehydroquinate synthase-like - alpha domain"/>
    <property type="match status" value="1"/>
</dbReference>
<dbReference type="InterPro" id="IPR001670">
    <property type="entry name" value="ADH_Fe/GldA"/>
</dbReference>
<dbReference type="Pfam" id="PF00465">
    <property type="entry name" value="Fe-ADH"/>
    <property type="match status" value="1"/>
</dbReference>
<dbReference type="Pfam" id="PF25137">
    <property type="entry name" value="ADH_Fe_C"/>
    <property type="match status" value="1"/>
</dbReference>
<feature type="domain" description="Fe-containing alcohol dehydrogenase-like C-terminal" evidence="3">
    <location>
        <begin position="191"/>
        <end position="385"/>
    </location>
</feature>
<dbReference type="PANTHER" id="PTHR43633:SF1">
    <property type="entry name" value="ALCOHOL DEHYDROGENASE YQHD"/>
    <property type="match status" value="1"/>
</dbReference>
<dbReference type="GO" id="GO:0008106">
    <property type="term" value="F:alcohol dehydrogenase (NADP+) activity"/>
    <property type="evidence" value="ECO:0007669"/>
    <property type="project" value="TreeGrafter"/>
</dbReference>
<dbReference type="Gene3D" id="3.40.50.1970">
    <property type="match status" value="1"/>
</dbReference>
<name>A0A9Q7AQY9_9BACT</name>
<dbReference type="GO" id="GO:0046872">
    <property type="term" value="F:metal ion binding"/>
    <property type="evidence" value="ECO:0007669"/>
    <property type="project" value="InterPro"/>
</dbReference>
<dbReference type="InterPro" id="IPR044731">
    <property type="entry name" value="BDH-like"/>
</dbReference>
<dbReference type="GO" id="GO:0005829">
    <property type="term" value="C:cytosol"/>
    <property type="evidence" value="ECO:0007669"/>
    <property type="project" value="TreeGrafter"/>
</dbReference>
<organism evidence="4 5">
    <name type="scientific">Aminithiophilus ramosus</name>
    <dbReference type="NCBI Taxonomy" id="3029084"/>
    <lineage>
        <taxon>Bacteria</taxon>
        <taxon>Thermotogati</taxon>
        <taxon>Synergistota</taxon>
        <taxon>Synergistia</taxon>
        <taxon>Synergistales</taxon>
        <taxon>Aminithiophilaceae</taxon>
        <taxon>Aminithiophilus</taxon>
    </lineage>
</organism>